<feature type="region of interest" description="Disordered" evidence="1">
    <location>
        <begin position="142"/>
        <end position="250"/>
    </location>
</feature>
<name>A0AAD7S380_9TELE</name>
<proteinExistence type="predicted"/>
<feature type="region of interest" description="Disordered" evidence="1">
    <location>
        <begin position="645"/>
        <end position="664"/>
    </location>
</feature>
<dbReference type="InterPro" id="IPR027752">
    <property type="entry name" value="TTLL10"/>
</dbReference>
<evidence type="ECO:0000313" key="3">
    <source>
        <dbReference type="Proteomes" id="UP001221898"/>
    </source>
</evidence>
<evidence type="ECO:0000313" key="2">
    <source>
        <dbReference type="EMBL" id="KAJ8395162.1"/>
    </source>
</evidence>
<reference evidence="2" key="1">
    <citation type="journal article" date="2023" name="Science">
        <title>Genome structures resolve the early diversification of teleost fishes.</title>
        <authorList>
            <person name="Parey E."/>
            <person name="Louis A."/>
            <person name="Montfort J."/>
            <person name="Bouchez O."/>
            <person name="Roques C."/>
            <person name="Iampietro C."/>
            <person name="Lluch J."/>
            <person name="Castinel A."/>
            <person name="Donnadieu C."/>
            <person name="Desvignes T."/>
            <person name="Floi Bucao C."/>
            <person name="Jouanno E."/>
            <person name="Wen M."/>
            <person name="Mejri S."/>
            <person name="Dirks R."/>
            <person name="Jansen H."/>
            <person name="Henkel C."/>
            <person name="Chen W.J."/>
            <person name="Zahm M."/>
            <person name="Cabau C."/>
            <person name="Klopp C."/>
            <person name="Thompson A.W."/>
            <person name="Robinson-Rechavi M."/>
            <person name="Braasch I."/>
            <person name="Lecointre G."/>
            <person name="Bobe J."/>
            <person name="Postlethwait J.H."/>
            <person name="Berthelot C."/>
            <person name="Roest Crollius H."/>
            <person name="Guiguen Y."/>
        </authorList>
    </citation>
    <scope>NUCLEOTIDE SEQUENCE</scope>
    <source>
        <strain evidence="2">NC1722</strain>
    </source>
</reference>
<feature type="region of interest" description="Disordered" evidence="1">
    <location>
        <begin position="701"/>
        <end position="768"/>
    </location>
</feature>
<accession>A0AAD7S380</accession>
<dbReference type="Gene3D" id="3.30.470.20">
    <property type="entry name" value="ATP-grasp fold, B domain"/>
    <property type="match status" value="1"/>
</dbReference>
<dbReference type="InterPro" id="IPR004344">
    <property type="entry name" value="TTL/TTLL_fam"/>
</dbReference>
<feature type="compositionally biased region" description="Basic and acidic residues" evidence="1">
    <location>
        <begin position="174"/>
        <end position="194"/>
    </location>
</feature>
<dbReference type="EMBL" id="JAINUG010000119">
    <property type="protein sequence ID" value="KAJ8395162.1"/>
    <property type="molecule type" value="Genomic_DNA"/>
</dbReference>
<dbReference type="PANTHER" id="PTHR46810">
    <property type="entry name" value="INACTIVE POLYGLYCYLASE TTLL10"/>
    <property type="match status" value="1"/>
</dbReference>
<evidence type="ECO:0000256" key="1">
    <source>
        <dbReference type="SAM" id="MobiDB-lite"/>
    </source>
</evidence>
<dbReference type="PANTHER" id="PTHR46810:SF1">
    <property type="entry name" value="INACTIVE POLYGLYCYLASE TTLL10"/>
    <property type="match status" value="1"/>
</dbReference>
<comment type="caution">
    <text evidence="2">The sequence shown here is derived from an EMBL/GenBank/DDBJ whole genome shotgun (WGS) entry which is preliminary data.</text>
</comment>
<protein>
    <recommendedName>
        <fullName evidence="4">Inactive polyglycylase TTLL10</fullName>
    </recommendedName>
</protein>
<dbReference type="SUPFAM" id="SSF56059">
    <property type="entry name" value="Glutathione synthetase ATP-binding domain-like"/>
    <property type="match status" value="1"/>
</dbReference>
<organism evidence="2 3">
    <name type="scientific">Aldrovandia affinis</name>
    <dbReference type="NCBI Taxonomy" id="143900"/>
    <lineage>
        <taxon>Eukaryota</taxon>
        <taxon>Metazoa</taxon>
        <taxon>Chordata</taxon>
        <taxon>Craniata</taxon>
        <taxon>Vertebrata</taxon>
        <taxon>Euteleostomi</taxon>
        <taxon>Actinopterygii</taxon>
        <taxon>Neopterygii</taxon>
        <taxon>Teleostei</taxon>
        <taxon>Notacanthiformes</taxon>
        <taxon>Halosauridae</taxon>
        <taxon>Aldrovandia</taxon>
    </lineage>
</organism>
<feature type="compositionally biased region" description="Basic and acidic residues" evidence="1">
    <location>
        <begin position="227"/>
        <end position="245"/>
    </location>
</feature>
<evidence type="ECO:0008006" key="4">
    <source>
        <dbReference type="Google" id="ProtNLM"/>
    </source>
</evidence>
<dbReference type="Proteomes" id="UP001221898">
    <property type="component" value="Unassembled WGS sequence"/>
</dbReference>
<keyword evidence="3" id="KW-1185">Reference proteome</keyword>
<dbReference type="AlphaFoldDB" id="A0AAD7S380"/>
<dbReference type="PROSITE" id="PS51221">
    <property type="entry name" value="TTL"/>
    <property type="match status" value="1"/>
</dbReference>
<dbReference type="Pfam" id="PF03133">
    <property type="entry name" value="TTL"/>
    <property type="match status" value="1"/>
</dbReference>
<feature type="compositionally biased region" description="Basic and acidic residues" evidence="1">
    <location>
        <begin position="757"/>
        <end position="768"/>
    </location>
</feature>
<gene>
    <name evidence="2" type="ORF">AAFF_G00036180</name>
</gene>
<dbReference type="GO" id="GO:0070737">
    <property type="term" value="F:protein-glycine ligase activity, elongating"/>
    <property type="evidence" value="ECO:0007669"/>
    <property type="project" value="TreeGrafter"/>
</dbReference>
<sequence>MSRAQDMNPGDLVFTSGTYFSPHMRRHARDMCMCWFGWGRERRLWCPLAQGNESPGVPNLPVCLLVLWKRALSLQIHRDVAVSHCNDRRWSGPSDRRNGKSNFSFGHLAQQKVMSSAGWVEPGGHGEAKVCGTQEELGFEAMQSNSEKTQGARENLHSGDYSASNAAYVTPERSNARHERQEAKENRVAEEKSSPRKRRSAPEQKGPQEMQAEGGGTVHGPVPGGEALERTQKCEQRERDRRAEEPMGPGPFFFVGGGNGASIVASYCESQGWQRIYDKTRDDYKLKWCETKSRIAFYNFREGEQLLYQIPNNKVLTTKVGLLSSLREYDRVSSKVNHGRGLRRLKMEEFFPDTFRMDIRDEKDAFFAQHKVACGDRTEAWICKPTGLNQGRGIFLLRTEEEISAFRAQLQAIDDNQNYKRLPFRLPQARIVQRYVQNPLLLEGRKFDVRSYFLIACTTPYMVFFRHGYVRLTCDLYDPNSNNLTAHLTNQYMQKKSPLYSELKEETVWSMERFNAYVNEQLREARGLPQDWVLGAFAKRMQVIITQCFLAVKAKLECKLGLFDLIGCDFMIDEDFKVWLLEMNCNPALHTNCRVLKEVVPSTVTETLDLTLEIFSKCRSGLKLLPLASQRDFILLYGGDQSPEHRNRRAVPLSTPRTWPSLPKPARRRVELRVSRCTWEPPWGDAEPRPLPAARRGNIASLSTPALTGGPRFSVHRARNRPSPSPMDPCLSSCLRPTRLRPSQGRPSTPVWVDDAEERRDTEAGTKE</sequence>